<protein>
    <submittedName>
        <fullName evidence="2">Uncharacterized protein</fullName>
    </submittedName>
</protein>
<name>A0A915M695_MELJA</name>
<dbReference type="AlphaFoldDB" id="A0A915M695"/>
<dbReference type="WBParaSite" id="scaffold3219_cov166.g6229">
    <property type="protein sequence ID" value="scaffold3219_cov166.g6229"/>
    <property type="gene ID" value="scaffold3219_cov166.g6229"/>
</dbReference>
<evidence type="ECO:0000313" key="1">
    <source>
        <dbReference type="Proteomes" id="UP000887561"/>
    </source>
</evidence>
<proteinExistence type="predicted"/>
<sequence length="139" mass="15300">MDGALRLTGIPMTVMKVGMVSTDIMGMEYTMMDMENMGIGDMIDDGHAAGYAKGDKSDWSNYQYGGQGNKAQGDSYAKGYNSAWGDGHVTVGDPTVDIMMTNIGTVMEEMDIGEVMEDIVTMEGEDMVMEEDMDIEYYY</sequence>
<reference evidence="2" key="1">
    <citation type="submission" date="2022-11" db="UniProtKB">
        <authorList>
            <consortium name="WormBaseParasite"/>
        </authorList>
    </citation>
    <scope>IDENTIFICATION</scope>
</reference>
<evidence type="ECO:0000313" key="2">
    <source>
        <dbReference type="WBParaSite" id="scaffold3219_cov166.g6229"/>
    </source>
</evidence>
<keyword evidence="1" id="KW-1185">Reference proteome</keyword>
<dbReference type="Proteomes" id="UP000887561">
    <property type="component" value="Unplaced"/>
</dbReference>
<organism evidence="1 2">
    <name type="scientific">Meloidogyne javanica</name>
    <name type="common">Root-knot nematode worm</name>
    <dbReference type="NCBI Taxonomy" id="6303"/>
    <lineage>
        <taxon>Eukaryota</taxon>
        <taxon>Metazoa</taxon>
        <taxon>Ecdysozoa</taxon>
        <taxon>Nematoda</taxon>
        <taxon>Chromadorea</taxon>
        <taxon>Rhabditida</taxon>
        <taxon>Tylenchina</taxon>
        <taxon>Tylenchomorpha</taxon>
        <taxon>Tylenchoidea</taxon>
        <taxon>Meloidogynidae</taxon>
        <taxon>Meloidogyninae</taxon>
        <taxon>Meloidogyne</taxon>
        <taxon>Meloidogyne incognita group</taxon>
    </lineage>
</organism>
<accession>A0A915M695</accession>